<dbReference type="PANTHER" id="PTHR44329">
    <property type="entry name" value="SERINE/THREONINE-PROTEIN KINASE TNNI3K-RELATED"/>
    <property type="match status" value="1"/>
</dbReference>
<dbReference type="GO" id="GO:0000981">
    <property type="term" value="F:DNA-binding transcription factor activity, RNA polymerase II-specific"/>
    <property type="evidence" value="ECO:0007669"/>
    <property type="project" value="InterPro"/>
</dbReference>
<evidence type="ECO:0000256" key="2">
    <source>
        <dbReference type="ARBA" id="ARBA00022741"/>
    </source>
</evidence>
<comment type="caution">
    <text evidence="8">The sequence shown here is derived from an EMBL/GenBank/DDBJ whole genome shotgun (WGS) entry which is preliminary data.</text>
</comment>
<keyword evidence="2" id="KW-0547">Nucleotide-binding</keyword>
<dbReference type="GO" id="GO:0004674">
    <property type="term" value="F:protein serine/threonine kinase activity"/>
    <property type="evidence" value="ECO:0007669"/>
    <property type="project" value="TreeGrafter"/>
</dbReference>
<feature type="compositionally biased region" description="Low complexity" evidence="5">
    <location>
        <begin position="1061"/>
        <end position="1086"/>
    </location>
</feature>
<dbReference type="PANTHER" id="PTHR44329:SF288">
    <property type="entry name" value="MITOGEN-ACTIVATED PROTEIN KINASE KINASE KINASE 20"/>
    <property type="match status" value="1"/>
</dbReference>
<dbReference type="CDD" id="cd12148">
    <property type="entry name" value="fungal_TF_MHR"/>
    <property type="match status" value="1"/>
</dbReference>
<dbReference type="CDD" id="cd00067">
    <property type="entry name" value="GAL4"/>
    <property type="match status" value="1"/>
</dbReference>
<dbReference type="InterPro" id="IPR051681">
    <property type="entry name" value="Ser/Thr_Kinases-Pseudokinases"/>
</dbReference>
<dbReference type="InterPro" id="IPR001245">
    <property type="entry name" value="Ser-Thr/Tyr_kinase_cat_dom"/>
</dbReference>
<feature type="compositionally biased region" description="Basic and acidic residues" evidence="5">
    <location>
        <begin position="1160"/>
        <end position="1172"/>
    </location>
</feature>
<dbReference type="InterPro" id="IPR001138">
    <property type="entry name" value="Zn2Cys6_DnaBD"/>
</dbReference>
<dbReference type="PROSITE" id="PS00463">
    <property type="entry name" value="ZN2_CY6_FUNGAL_1"/>
    <property type="match status" value="2"/>
</dbReference>
<feature type="region of interest" description="Disordered" evidence="5">
    <location>
        <begin position="936"/>
        <end position="968"/>
    </location>
</feature>
<evidence type="ECO:0000259" key="7">
    <source>
        <dbReference type="PROSITE" id="PS50048"/>
    </source>
</evidence>
<feature type="region of interest" description="Disordered" evidence="5">
    <location>
        <begin position="1048"/>
        <end position="1092"/>
    </location>
</feature>
<feature type="domain" description="Zn(2)-C6 fungal-type" evidence="7">
    <location>
        <begin position="642"/>
        <end position="674"/>
    </location>
</feature>
<keyword evidence="1" id="KW-0808">Transferase</keyword>
<dbReference type="Pfam" id="PF07714">
    <property type="entry name" value="PK_Tyr_Ser-Thr"/>
    <property type="match status" value="1"/>
</dbReference>
<feature type="region of interest" description="Disordered" evidence="5">
    <location>
        <begin position="587"/>
        <end position="610"/>
    </location>
</feature>
<feature type="region of interest" description="Disordered" evidence="5">
    <location>
        <begin position="706"/>
        <end position="744"/>
    </location>
</feature>
<evidence type="ECO:0000313" key="9">
    <source>
        <dbReference type="Proteomes" id="UP000623467"/>
    </source>
</evidence>
<dbReference type="PROSITE" id="PS50011">
    <property type="entry name" value="PROTEIN_KINASE_DOM"/>
    <property type="match status" value="1"/>
</dbReference>
<dbReference type="InterPro" id="IPR000719">
    <property type="entry name" value="Prot_kinase_dom"/>
</dbReference>
<proteinExistence type="predicted"/>
<dbReference type="Gene3D" id="1.10.510.10">
    <property type="entry name" value="Transferase(Phosphotransferase) domain 1"/>
    <property type="match status" value="1"/>
</dbReference>
<reference evidence="8" key="1">
    <citation type="submission" date="2020-05" db="EMBL/GenBank/DDBJ databases">
        <title>Mycena genomes resolve the evolution of fungal bioluminescence.</title>
        <authorList>
            <person name="Tsai I.J."/>
        </authorList>
    </citation>
    <scope>NUCLEOTIDE SEQUENCE</scope>
    <source>
        <strain evidence="8">160909Yilan</strain>
    </source>
</reference>
<dbReference type="GO" id="GO:0008270">
    <property type="term" value="F:zinc ion binding"/>
    <property type="evidence" value="ECO:0007669"/>
    <property type="project" value="InterPro"/>
</dbReference>
<accession>A0A8H6Z9S3</accession>
<evidence type="ECO:0000313" key="8">
    <source>
        <dbReference type="EMBL" id="KAF7373447.1"/>
    </source>
</evidence>
<feature type="domain" description="Protein kinase" evidence="6">
    <location>
        <begin position="167"/>
        <end position="444"/>
    </location>
</feature>
<evidence type="ECO:0000256" key="1">
    <source>
        <dbReference type="ARBA" id="ARBA00022679"/>
    </source>
</evidence>
<dbReference type="GO" id="GO:0005524">
    <property type="term" value="F:ATP binding"/>
    <property type="evidence" value="ECO:0007669"/>
    <property type="project" value="UniProtKB-KW"/>
</dbReference>
<protein>
    <submittedName>
        <fullName evidence="8">Zn(2)-C6 fungal-type domain-containing protein</fullName>
    </submittedName>
</protein>
<feature type="region of interest" description="Disordered" evidence="5">
    <location>
        <begin position="1130"/>
        <end position="1257"/>
    </location>
</feature>
<name>A0A8H6Z9S3_9AGAR</name>
<gene>
    <name evidence="8" type="ORF">MSAN_00554400</name>
</gene>
<dbReference type="EMBL" id="JACAZH010000003">
    <property type="protein sequence ID" value="KAF7373447.1"/>
    <property type="molecule type" value="Genomic_DNA"/>
</dbReference>
<keyword evidence="4" id="KW-0067">ATP-binding</keyword>
<dbReference type="InterPro" id="IPR008266">
    <property type="entry name" value="Tyr_kinase_AS"/>
</dbReference>
<keyword evidence="9" id="KW-1185">Reference proteome</keyword>
<keyword evidence="3" id="KW-0418">Kinase</keyword>
<evidence type="ECO:0000256" key="4">
    <source>
        <dbReference type="ARBA" id="ARBA00022840"/>
    </source>
</evidence>
<feature type="compositionally biased region" description="Polar residues" evidence="5">
    <location>
        <begin position="1181"/>
        <end position="1193"/>
    </location>
</feature>
<dbReference type="InterPro" id="IPR011009">
    <property type="entry name" value="Kinase-like_dom_sf"/>
</dbReference>
<evidence type="ECO:0000259" key="6">
    <source>
        <dbReference type="PROSITE" id="PS50011"/>
    </source>
</evidence>
<organism evidence="8 9">
    <name type="scientific">Mycena sanguinolenta</name>
    <dbReference type="NCBI Taxonomy" id="230812"/>
    <lineage>
        <taxon>Eukaryota</taxon>
        <taxon>Fungi</taxon>
        <taxon>Dikarya</taxon>
        <taxon>Basidiomycota</taxon>
        <taxon>Agaricomycotina</taxon>
        <taxon>Agaricomycetes</taxon>
        <taxon>Agaricomycetidae</taxon>
        <taxon>Agaricales</taxon>
        <taxon>Marasmiineae</taxon>
        <taxon>Mycenaceae</taxon>
        <taxon>Mycena</taxon>
    </lineage>
</organism>
<dbReference type="InterPro" id="IPR036864">
    <property type="entry name" value="Zn2-C6_fun-type_DNA-bd_sf"/>
</dbReference>
<dbReference type="Gene3D" id="4.10.240.10">
    <property type="entry name" value="Zn(2)-C6 fungal-type DNA-binding domain"/>
    <property type="match status" value="2"/>
</dbReference>
<dbReference type="SUPFAM" id="SSF57701">
    <property type="entry name" value="Zn2/Cys6 DNA-binding domain"/>
    <property type="match status" value="2"/>
</dbReference>
<dbReference type="SUPFAM" id="SSF56112">
    <property type="entry name" value="Protein kinase-like (PK-like)"/>
    <property type="match status" value="1"/>
</dbReference>
<dbReference type="PROSITE" id="PS00109">
    <property type="entry name" value="PROTEIN_KINASE_TYR"/>
    <property type="match status" value="1"/>
</dbReference>
<sequence length="1499" mass="165671">MDRAVNEVEPNAESSKILVHKATLSFLKYVCSTKFPRFQTLVDGYMLSMVSDGVVSAIVDSLARRKRLLDLSSELGLANDPKLRAAIRTDDEGIATLLEYILGSEPDKEAVLRLEGDSAQCFLDAVQECLDKGFLLEHRQAARHLIRKVSEACDRLPSSLFISGVSECEENASFGGGYGDIYCASYGGKRVALKRLRHFLRGSDLRRVRLKFCREALVWRDLHHPYILEFFGIDRDSFPEPYFCMVSPWKEHGTVLNYLKRHGLANVDKLLYEIAQGLQYLHARNIVHGDLRGANILINDDWSACLADFGLSSFSDSNSSTSTRGGSLYWMAPELFDPDRFGYKFIRTPATDVYAFGCVLCRGDISMFAVNFHYPNCIQLYTGQHPFPNLSEAAALLKVIDGERPERPSSPAMSDALWQHVTECWAPNPTKRPATDLVVQHMVWPIPLIPPTPQQNLERREKESELGQINCAPRQDLAITSSYSKMGQQWTHPNPRLKQEYDNFPGFAYPYQFNPDSSQLTPTHSAQNLGNYNGLYAQQILFPNPNFLTVGAHEYHMYNPTTYTLWPITVPSLSALGSTSVKASPLQQRPSSYHLPRPAAAADPSNAKRHCVPAPVITNNELKDNKMQGEKKGSARAKLPEACTRCKNLKAKCELKNKIDPCKRCFNGGHDCVTPARQTLPQREHLLNQIREQAAEIQKLMAQLEQNDTRQHTKPPSFAATHSFPPTPSSPPSSSADTNADPENDRAVEDWIAKARDRLAGLDEFIGMDGVAMVKSSLVMGDLRDSASENDEDGAEDRPSPAMSDALWQHVTEFRAPAPTGRPATDLVVQNMVWPIPLIPPNAMQNYGLERRDEEKELTQTAKNPGSHPSLYAQQNSYQNLNFLTAGVRKYEVYSPIPDNISPITATSLSGLWSPTSVTASPSLQQQSSSYYPLRTEAAADPSKAKRQRVSEPAITGNGPKDDEMYSESEEAGARVKVRGACIRCKNLKVKCQFETETGPCKRCFNGGHKCATPGRKKRGGPPKREHLLCQIREQAQEIQKLMAQLEQNDTRQRTKPPSFAATHSFPPTPSSPASSAPASYFPSNSTDTNTGLKSTLAMEDWIAKARDRFAGIDGFMGMDGVEMLKSSLVKEDSQDSASGDDGAEDLLANGDEPEEEEVEIKVFDSEDEKVTRRSRGKSANIFQLSTSSSNEDSGGKKLAALPSEASPFGFMGDLSLKKGPNEESDDESAPALADSHFFRSSPAPDPMRSSNPLSSDPAAPHILTQGLITPQEAGKLFDIYFQRMNLSVSLLDPVLYMPQKTCYRSPFLFTVVCAIASRLYTERPEIYPQAMHFAELAANGASINAHKGVDSCLGYILMALYPVPVKRGEEERDKLYLGLAISMATDLNLHLPNTAEPIDEAQSRRTGLTSADALEALDDLGLTNAQPVTRPPQSLHHILKNPTRESAAPTPTRHRVALGYPMHGCTRRGSMRGKEKVPLSIKSGNRVGTFAVISRKTA</sequence>
<evidence type="ECO:0000256" key="3">
    <source>
        <dbReference type="ARBA" id="ARBA00022777"/>
    </source>
</evidence>
<evidence type="ECO:0000256" key="5">
    <source>
        <dbReference type="SAM" id="MobiDB-lite"/>
    </source>
</evidence>
<dbReference type="Proteomes" id="UP000623467">
    <property type="component" value="Unassembled WGS sequence"/>
</dbReference>
<dbReference type="PROSITE" id="PS50048">
    <property type="entry name" value="ZN2_CY6_FUNGAL_2"/>
    <property type="match status" value="1"/>
</dbReference>
<dbReference type="OrthoDB" id="39175at2759"/>